<dbReference type="EMBL" id="CP147711">
    <property type="protein sequence ID" value="WXC79273.1"/>
    <property type="molecule type" value="Genomic_DNA"/>
</dbReference>
<reference evidence="3" key="1">
    <citation type="journal article" date="2021" name="Int. J. Syst. Evol. Microbiol.">
        <title>Bradyrhizobium septentrionale sp. nov. (sv. septentrionale) and Bradyrhizobium quebecense sp. nov. (sv. septentrionale) associated with legumes native to Canada possess rearranged symbiosis genes and numerous insertion sequences.</title>
        <authorList>
            <person name="Bromfield E.S.P."/>
            <person name="Cloutier S."/>
        </authorList>
    </citation>
    <scope>NUCLEOTIDE SEQUENCE</scope>
    <source>
        <strain evidence="3">5S5</strain>
    </source>
</reference>
<proteinExistence type="predicted"/>
<name>A0ABZ2NWL8_9BRAD</name>
<keyword evidence="4" id="KW-1185">Reference proteome</keyword>
<gene>
    <name evidence="3" type="ORF">WDK88_39895</name>
</gene>
<keyword evidence="2" id="KW-0472">Membrane</keyword>
<evidence type="ECO:0000256" key="2">
    <source>
        <dbReference type="SAM" id="Phobius"/>
    </source>
</evidence>
<reference evidence="3" key="2">
    <citation type="submission" date="2024-03" db="EMBL/GenBank/DDBJ databases">
        <authorList>
            <person name="Bromfield E.S.P."/>
            <person name="Cloutier S."/>
        </authorList>
    </citation>
    <scope>NUCLEOTIDE SEQUENCE</scope>
    <source>
        <strain evidence="3">5S5</strain>
    </source>
</reference>
<evidence type="ECO:0000256" key="1">
    <source>
        <dbReference type="SAM" id="MobiDB-lite"/>
    </source>
</evidence>
<organism evidence="3 4">
    <name type="scientific">Bradyrhizobium septentrionale</name>
    <dbReference type="NCBI Taxonomy" id="1404411"/>
    <lineage>
        <taxon>Bacteria</taxon>
        <taxon>Pseudomonadati</taxon>
        <taxon>Pseudomonadota</taxon>
        <taxon>Alphaproteobacteria</taxon>
        <taxon>Hyphomicrobiales</taxon>
        <taxon>Nitrobacteraceae</taxon>
        <taxon>Bradyrhizobium</taxon>
    </lineage>
</organism>
<dbReference type="RefSeq" id="WP_224496517.1">
    <property type="nucleotide sequence ID" value="NZ_CP088285.1"/>
</dbReference>
<keyword evidence="2" id="KW-1133">Transmembrane helix</keyword>
<feature type="transmembrane region" description="Helical" evidence="2">
    <location>
        <begin position="32"/>
        <end position="51"/>
    </location>
</feature>
<protein>
    <submittedName>
        <fullName evidence="3">Uncharacterized protein</fullName>
    </submittedName>
</protein>
<evidence type="ECO:0000313" key="4">
    <source>
        <dbReference type="Proteomes" id="UP001432046"/>
    </source>
</evidence>
<evidence type="ECO:0000313" key="3">
    <source>
        <dbReference type="EMBL" id="WXC79273.1"/>
    </source>
</evidence>
<accession>A0ABZ2NWL8</accession>
<feature type="region of interest" description="Disordered" evidence="1">
    <location>
        <begin position="61"/>
        <end position="86"/>
    </location>
</feature>
<sequence>MKHVDVAVIAATLWLLASMVLDILTPKSITALMIAAALAPPFLIGIGIHFAREYFKAKRRSYPPPQGRTLQDLSGAGLQEGPHEPH</sequence>
<dbReference type="Proteomes" id="UP001432046">
    <property type="component" value="Chromosome"/>
</dbReference>
<keyword evidence="2" id="KW-0812">Transmembrane</keyword>